<keyword evidence="1" id="KW-0812">Transmembrane</keyword>
<proteinExistence type="predicted"/>
<reference evidence="2 3" key="1">
    <citation type="submission" date="2016-04" db="EMBL/GenBank/DDBJ databases">
        <authorList>
            <person name="Evans L.H."/>
            <person name="Alamgir A."/>
            <person name="Owens N."/>
            <person name="Weber N.D."/>
            <person name="Virtaneva K."/>
            <person name="Barbian K."/>
            <person name="Babar A."/>
            <person name="Rosenke K."/>
        </authorList>
    </citation>
    <scope>NUCLEOTIDE SEQUENCE [LARGE SCALE GENOMIC DNA]</scope>
    <source>
        <strain evidence="3">S5(T) (JCM 30642 \VKM B-2941)</strain>
    </source>
</reference>
<name>A0A1N5SW03_9ARCH</name>
<sequence>MHKVRVMDREKQFSLKASLSYGLPLLIIPPVLLIIVLVINNFYFLEYFHVISGSAWTGMDLVMGLFFSFIMKGLNPLQRSEVSKRLIPVMLFFMPAISTVTITAGIYTAIALNISFFNIYFIIVAILALALMIQGLLIFLPNEVRIYLEILRGGKNIEKIVRLTMFNLKLSILQLIFQIVIILFMAKFATGGAL</sequence>
<organism evidence="2 3">
    <name type="scientific">Cuniculiplasma divulgatum</name>
    <dbReference type="NCBI Taxonomy" id="1673428"/>
    <lineage>
        <taxon>Archaea</taxon>
        <taxon>Methanobacteriati</taxon>
        <taxon>Thermoplasmatota</taxon>
        <taxon>Thermoplasmata</taxon>
        <taxon>Thermoplasmatales</taxon>
        <taxon>Cuniculiplasmataceae</taxon>
        <taxon>Cuniculiplasma</taxon>
    </lineage>
</organism>
<dbReference type="EMBL" id="LT671858">
    <property type="protein sequence ID" value="SIM40343.1"/>
    <property type="molecule type" value="Genomic_DNA"/>
</dbReference>
<protein>
    <submittedName>
        <fullName evidence="2">Multipass membrane protein</fullName>
    </submittedName>
</protein>
<feature type="transmembrane region" description="Helical" evidence="1">
    <location>
        <begin position="116"/>
        <end position="140"/>
    </location>
</feature>
<feature type="transmembrane region" description="Helical" evidence="1">
    <location>
        <begin position="21"/>
        <end position="43"/>
    </location>
</feature>
<feature type="transmembrane region" description="Helical" evidence="1">
    <location>
        <begin position="86"/>
        <end position="110"/>
    </location>
</feature>
<evidence type="ECO:0000313" key="3">
    <source>
        <dbReference type="Proteomes" id="UP000195607"/>
    </source>
</evidence>
<keyword evidence="1" id="KW-0472">Membrane</keyword>
<dbReference type="Proteomes" id="UP000195607">
    <property type="component" value="Chromosome I"/>
</dbReference>
<evidence type="ECO:0000313" key="2">
    <source>
        <dbReference type="EMBL" id="SIM40343.1"/>
    </source>
</evidence>
<feature type="transmembrane region" description="Helical" evidence="1">
    <location>
        <begin position="55"/>
        <end position="74"/>
    </location>
</feature>
<keyword evidence="1" id="KW-1133">Transmembrane helix</keyword>
<accession>A0A1N5SW03</accession>
<dbReference type="AlphaFoldDB" id="A0A1N5SW03"/>
<feature type="transmembrane region" description="Helical" evidence="1">
    <location>
        <begin position="160"/>
        <end position="186"/>
    </location>
</feature>
<evidence type="ECO:0000256" key="1">
    <source>
        <dbReference type="SAM" id="Phobius"/>
    </source>
</evidence>
<gene>
    <name evidence="2" type="ORF">CSP5_0377</name>
</gene>